<evidence type="ECO:0000313" key="3">
    <source>
        <dbReference type="Proteomes" id="UP000183809"/>
    </source>
</evidence>
<sequence length="566" mass="63547">MTSGDFEKAKHLPLGKSTGSRKTFDQIMTWLKKCVSAHDCGAVRLKDPHFLPSRLVCVERPVRIVERTEVDPGDVYLTLSHCWGEANHLTLTTDNFEEFKTALPMQRLPATFSDAITLTQVLGKRYIWIDSLCIIQNCTEDWETEANTMWEVYSNSYLNISATSAKNSSEGLFREGRSVFPSHATVLPGHPIIPEGMYTWYCEHDWDDEVENGSVNRRAWVLQERCLSPRVVHFCSEQVFWECNILSSSEAFPEHLPLDFKCTSKPPALYRLTNVETKDPAHLANLWNKIVASYTGSKLTNASDKLVAIAALARKVSEAYGDTAGRYCAGFWKDIIIRHLCWSPASGSTVRATGEDHRAPSWSWASVDGPVSLPVDWEFSMNRYMAIITDVVIHQENDYAPRIEGELHCSGPLLTASLLEYGGGFCSLRLSGAGHELEFAARMDGGSNRKNGFPFEVYLMPVEATLQFISEVSTKGLILAPTSDGLHHFERIGNILGPLREPSALDFFTILGNQDEIQSACVRKSGTLNLEETFARVDIWESDEDYNELLSQLEPFNCNIYDFTIV</sequence>
<dbReference type="PANTHER" id="PTHR33112">
    <property type="entry name" value="DOMAIN PROTEIN, PUTATIVE-RELATED"/>
    <property type="match status" value="1"/>
</dbReference>
<comment type="caution">
    <text evidence="2">The sequence shown here is derived from an EMBL/GenBank/DDBJ whole genome shotgun (WGS) entry which is preliminary data.</text>
</comment>
<dbReference type="Pfam" id="PF06985">
    <property type="entry name" value="HET"/>
    <property type="match status" value="1"/>
</dbReference>
<dbReference type="OrthoDB" id="5362512at2759"/>
<keyword evidence="3" id="KW-1185">Reference proteome</keyword>
<gene>
    <name evidence="2" type="ORF">BKCO1_2700083</name>
</gene>
<dbReference type="Proteomes" id="UP000183809">
    <property type="component" value="Unassembled WGS sequence"/>
</dbReference>
<proteinExistence type="predicted"/>
<evidence type="ECO:0000259" key="1">
    <source>
        <dbReference type="Pfam" id="PF06985"/>
    </source>
</evidence>
<dbReference type="GeneID" id="31013878"/>
<protein>
    <submittedName>
        <fullName evidence="2">Heterokaryon incompatibility protein</fullName>
    </submittedName>
</protein>
<dbReference type="AlphaFoldDB" id="A0A1J9RZM6"/>
<feature type="domain" description="Heterokaryon incompatibility" evidence="1">
    <location>
        <begin position="76"/>
        <end position="224"/>
    </location>
</feature>
<dbReference type="EMBL" id="MNUE01000027">
    <property type="protein sequence ID" value="OJD33799.1"/>
    <property type="molecule type" value="Genomic_DNA"/>
</dbReference>
<dbReference type="PANTHER" id="PTHR33112:SF10">
    <property type="entry name" value="TOL"/>
    <property type="match status" value="1"/>
</dbReference>
<accession>A0A1J9RZM6</accession>
<dbReference type="RefSeq" id="XP_020130059.1">
    <property type="nucleotide sequence ID" value="XM_020273617.1"/>
</dbReference>
<dbReference type="STRING" id="236234.A0A1J9RZM6"/>
<evidence type="ECO:0000313" key="2">
    <source>
        <dbReference type="EMBL" id="OJD33799.1"/>
    </source>
</evidence>
<dbReference type="InterPro" id="IPR010730">
    <property type="entry name" value="HET"/>
</dbReference>
<name>A0A1J9RZM6_9PEZI</name>
<reference evidence="2 3" key="1">
    <citation type="submission" date="2016-10" db="EMBL/GenBank/DDBJ databases">
        <title>Proteomics and genomics reveal pathogen-plant mechanisms compatible with a hemibiotrophic lifestyle of Diplodia corticola.</title>
        <authorList>
            <person name="Fernandes I."/>
            <person name="De Jonge R."/>
            <person name="Van De Peer Y."/>
            <person name="Devreese B."/>
            <person name="Alves A."/>
            <person name="Esteves A.C."/>
        </authorList>
    </citation>
    <scope>NUCLEOTIDE SEQUENCE [LARGE SCALE GENOMIC DNA]</scope>
    <source>
        <strain evidence="2 3">CBS 112549</strain>
    </source>
</reference>
<organism evidence="2 3">
    <name type="scientific">Diplodia corticola</name>
    <dbReference type="NCBI Taxonomy" id="236234"/>
    <lineage>
        <taxon>Eukaryota</taxon>
        <taxon>Fungi</taxon>
        <taxon>Dikarya</taxon>
        <taxon>Ascomycota</taxon>
        <taxon>Pezizomycotina</taxon>
        <taxon>Dothideomycetes</taxon>
        <taxon>Dothideomycetes incertae sedis</taxon>
        <taxon>Botryosphaeriales</taxon>
        <taxon>Botryosphaeriaceae</taxon>
        <taxon>Diplodia</taxon>
    </lineage>
</organism>